<name>A0A3S4YKW2_9SPHI</name>
<evidence type="ECO:0000313" key="3">
    <source>
        <dbReference type="Proteomes" id="UP000286701"/>
    </source>
</evidence>
<dbReference type="AlphaFoldDB" id="A0A3S4YKW2"/>
<reference evidence="2 3" key="1">
    <citation type="submission" date="2019-01" db="EMBL/GenBank/DDBJ databases">
        <title>Mucilaginibacter antarcticum sp. nov., isolated from antarctic soil.</title>
        <authorList>
            <person name="Yan Y.-Q."/>
            <person name="Du Z.-J."/>
        </authorList>
    </citation>
    <scope>NUCLEOTIDE SEQUENCE [LARGE SCALE GENOMIC DNA]</scope>
    <source>
        <strain evidence="2 3">F01003</strain>
    </source>
</reference>
<organism evidence="2 3">
    <name type="scientific">Mucilaginibacter gilvus</name>
    <dbReference type="NCBI Taxonomy" id="2305909"/>
    <lineage>
        <taxon>Bacteria</taxon>
        <taxon>Pseudomonadati</taxon>
        <taxon>Bacteroidota</taxon>
        <taxon>Sphingobacteriia</taxon>
        <taxon>Sphingobacteriales</taxon>
        <taxon>Sphingobacteriaceae</taxon>
        <taxon>Mucilaginibacter</taxon>
    </lineage>
</organism>
<sequence length="117" mass="12728">MEFLLLFAAPILQIILSVLRLVRKIALPLFIIFGIALFSGIICSFIAMRIVLDAMSQEAHGRGICGMPAMAALFAGVFITFVTTPLIAIVSYFINRYVQKTAKAKAPAVIPNKSTIL</sequence>
<protein>
    <submittedName>
        <fullName evidence="2">Uncharacterized protein</fullName>
    </submittedName>
</protein>
<dbReference type="Proteomes" id="UP000286701">
    <property type="component" value="Unassembled WGS sequence"/>
</dbReference>
<evidence type="ECO:0000256" key="1">
    <source>
        <dbReference type="SAM" id="Phobius"/>
    </source>
</evidence>
<dbReference type="OrthoDB" id="9900452at2"/>
<accession>A0A3S4YKW2</accession>
<keyword evidence="3" id="KW-1185">Reference proteome</keyword>
<proteinExistence type="predicted"/>
<dbReference type="EMBL" id="SBIW01000001">
    <property type="protein sequence ID" value="RWY57397.1"/>
    <property type="molecule type" value="Genomic_DNA"/>
</dbReference>
<dbReference type="RefSeq" id="WP_128531903.1">
    <property type="nucleotide sequence ID" value="NZ_SBIW01000001.1"/>
</dbReference>
<keyword evidence="1" id="KW-0812">Transmembrane</keyword>
<feature type="transmembrane region" description="Helical" evidence="1">
    <location>
        <begin position="72"/>
        <end position="94"/>
    </location>
</feature>
<feature type="transmembrane region" description="Helical" evidence="1">
    <location>
        <begin position="29"/>
        <end position="52"/>
    </location>
</feature>
<gene>
    <name evidence="2" type="ORF">EPL05_02360</name>
</gene>
<evidence type="ECO:0000313" key="2">
    <source>
        <dbReference type="EMBL" id="RWY57397.1"/>
    </source>
</evidence>
<keyword evidence="1" id="KW-0472">Membrane</keyword>
<feature type="transmembrane region" description="Helical" evidence="1">
    <location>
        <begin position="6"/>
        <end position="22"/>
    </location>
</feature>
<keyword evidence="1" id="KW-1133">Transmembrane helix</keyword>
<comment type="caution">
    <text evidence="2">The sequence shown here is derived from an EMBL/GenBank/DDBJ whole genome shotgun (WGS) entry which is preliminary data.</text>
</comment>